<dbReference type="Proteomes" id="UP000321204">
    <property type="component" value="Chromosome"/>
</dbReference>
<dbReference type="EMBL" id="CP042433">
    <property type="protein sequence ID" value="QEC56670.1"/>
    <property type="molecule type" value="Genomic_DNA"/>
</dbReference>
<feature type="transmembrane region" description="Helical" evidence="1">
    <location>
        <begin position="88"/>
        <end position="107"/>
    </location>
</feature>
<feature type="transmembrane region" description="Helical" evidence="1">
    <location>
        <begin position="236"/>
        <end position="253"/>
    </location>
</feature>
<dbReference type="AlphaFoldDB" id="A0A5B8UKX0"/>
<evidence type="ECO:0008006" key="4">
    <source>
        <dbReference type="Google" id="ProtNLM"/>
    </source>
</evidence>
<protein>
    <recommendedName>
        <fullName evidence="4">O-antigen ligase family protein</fullName>
    </recommendedName>
</protein>
<feature type="transmembrane region" description="Helical" evidence="1">
    <location>
        <begin position="63"/>
        <end position="82"/>
    </location>
</feature>
<dbReference type="OrthoDB" id="1432372at2"/>
<evidence type="ECO:0000313" key="2">
    <source>
        <dbReference type="EMBL" id="QEC56670.1"/>
    </source>
</evidence>
<sequence length="537" mass="61534">MNPVRAFLNKFIFTRNIHWGLLVFLLLFLDVKLVVKLAAILFIYALQPNFRFGFGFKNPRLPLFYPFVVCLAVVNTFLYGHFFQLNYLLVLTFGIGFWMACILAVHQIKRIVEKTDAQIIYQTLVVFFLLNTCVSAFQYLRIVFETGALNPFLYQGNYQKYFISTGDYIKGLSFDTSTTNAVINAFGIVFFLSKRAWLLTMMCTVTLLFTASNLVNLVVFATLLLLFVFNTHKVQKTVIVACFALFVVFMAKVSPQNNRYAVNVFEKVFGIRNETRTAQAKPVDVRILPDSVLTVEQRKEKVARLYLDSLGASIAAKRREENKSLVAMVNERPFIPQPSIHSAPFQNRDDTNAYRKELLCFMTKRQEHFDNYAQTTLPGKAIAYWQTGAFVFQHPLCLLTGAGLGNFSSKMAFKATALQFAGGFPQRFAYINPDFSSNHLDLYTYFFSKRADAHSVTNSPASVYDQLLGEYGLIGLAVFFIFYMGFFARHYKRLTYGIPLLFLLLAFFFIDYWFEQLSIVPLFEALLFLNLKETEAA</sequence>
<evidence type="ECO:0000256" key="1">
    <source>
        <dbReference type="SAM" id="Phobius"/>
    </source>
</evidence>
<feature type="transmembrane region" description="Helical" evidence="1">
    <location>
        <begin position="20"/>
        <end position="43"/>
    </location>
</feature>
<evidence type="ECO:0000313" key="3">
    <source>
        <dbReference type="Proteomes" id="UP000321204"/>
    </source>
</evidence>
<gene>
    <name evidence="2" type="ORF">FSB75_12445</name>
</gene>
<name>A0A5B8UKX0_9BACT</name>
<reference evidence="2 3" key="1">
    <citation type="journal article" date="2015" name="Int. J. Syst. Evol. Microbiol.">
        <title>Flavisolibacter ginsenosidimutans sp. nov., with ginsenoside-converting activity isolated from soil used for cultivating ginseng.</title>
        <authorList>
            <person name="Zhao Y."/>
            <person name="Liu Q."/>
            <person name="Kang M.S."/>
            <person name="Jin F."/>
            <person name="Yu H."/>
            <person name="Im W.T."/>
        </authorList>
    </citation>
    <scope>NUCLEOTIDE SEQUENCE [LARGE SCALE GENOMIC DNA]</scope>
    <source>
        <strain evidence="2 3">Gsoil 636</strain>
    </source>
</reference>
<keyword evidence="1" id="KW-0812">Transmembrane</keyword>
<feature type="transmembrane region" description="Helical" evidence="1">
    <location>
        <begin position="196"/>
        <end position="229"/>
    </location>
</feature>
<proteinExistence type="predicted"/>
<organism evidence="2 3">
    <name type="scientific">Flavisolibacter ginsenosidimutans</name>
    <dbReference type="NCBI Taxonomy" id="661481"/>
    <lineage>
        <taxon>Bacteria</taxon>
        <taxon>Pseudomonadati</taxon>
        <taxon>Bacteroidota</taxon>
        <taxon>Chitinophagia</taxon>
        <taxon>Chitinophagales</taxon>
        <taxon>Chitinophagaceae</taxon>
        <taxon>Flavisolibacter</taxon>
    </lineage>
</organism>
<keyword evidence="1" id="KW-1133">Transmembrane helix</keyword>
<feature type="transmembrane region" description="Helical" evidence="1">
    <location>
        <begin position="494"/>
        <end position="514"/>
    </location>
</feature>
<keyword evidence="1" id="KW-0472">Membrane</keyword>
<feature type="transmembrane region" description="Helical" evidence="1">
    <location>
        <begin position="119"/>
        <end position="140"/>
    </location>
</feature>
<keyword evidence="3" id="KW-1185">Reference proteome</keyword>
<dbReference type="KEGG" id="fgg:FSB75_12445"/>
<feature type="transmembrane region" description="Helical" evidence="1">
    <location>
        <begin position="468"/>
        <end position="487"/>
    </location>
</feature>
<accession>A0A5B8UKX0</accession>
<dbReference type="RefSeq" id="WP_146787862.1">
    <property type="nucleotide sequence ID" value="NZ_BAABIO010000003.1"/>
</dbReference>